<feature type="transmembrane region" description="Helical" evidence="1">
    <location>
        <begin position="62"/>
        <end position="82"/>
    </location>
</feature>
<protein>
    <recommendedName>
        <fullName evidence="4">Inner membrane protein YjcH</fullName>
    </recommendedName>
</protein>
<keyword evidence="1" id="KW-1133">Transmembrane helix</keyword>
<gene>
    <name evidence="2" type="ORF">BN2476_1750008</name>
</gene>
<dbReference type="OrthoDB" id="5297034at2"/>
<dbReference type="GO" id="GO:0005886">
    <property type="term" value="C:plasma membrane"/>
    <property type="evidence" value="ECO:0007669"/>
    <property type="project" value="TreeGrafter"/>
</dbReference>
<dbReference type="InterPro" id="IPR007436">
    <property type="entry name" value="DUF485"/>
</dbReference>
<feature type="transmembrane region" description="Helical" evidence="1">
    <location>
        <begin position="25"/>
        <end position="46"/>
    </location>
</feature>
<dbReference type="Proteomes" id="UP000195569">
    <property type="component" value="Unassembled WGS sequence"/>
</dbReference>
<accession>A0A1N7SXF3</accession>
<name>A0A1N7SXF3_9BURK</name>
<dbReference type="PANTHER" id="PTHR38598">
    <property type="entry name" value="INNER MEMBRANE PROTEIN YJCH"/>
    <property type="match status" value="1"/>
</dbReference>
<keyword evidence="1" id="KW-0812">Transmembrane</keyword>
<sequence>MDLKLAEKIKSSATYHELVRRRSRLGWTLTALVLVVYYGYVLLIAFDRDMLAAKIGPGVMTWGMPIGLFVILFTVSITGFYVRRANNAYDELTDQIKREVA</sequence>
<dbReference type="AlphaFoldDB" id="A0A1N7SXF3"/>
<dbReference type="PANTHER" id="PTHR38598:SF1">
    <property type="entry name" value="INNER MEMBRANE PROTEIN YJCH"/>
    <property type="match status" value="1"/>
</dbReference>
<reference evidence="2" key="1">
    <citation type="submission" date="2016-12" db="EMBL/GenBank/DDBJ databases">
        <authorList>
            <person name="Moulin L."/>
        </authorList>
    </citation>
    <scope>NUCLEOTIDE SEQUENCE [LARGE SCALE GENOMIC DNA]</scope>
    <source>
        <strain evidence="2">STM 7183</strain>
    </source>
</reference>
<organism evidence="2 3">
    <name type="scientific">Paraburkholderia piptadeniae</name>
    <dbReference type="NCBI Taxonomy" id="1701573"/>
    <lineage>
        <taxon>Bacteria</taxon>
        <taxon>Pseudomonadati</taxon>
        <taxon>Pseudomonadota</taxon>
        <taxon>Betaproteobacteria</taxon>
        <taxon>Burkholderiales</taxon>
        <taxon>Burkholderiaceae</taxon>
        <taxon>Paraburkholderia</taxon>
    </lineage>
</organism>
<dbReference type="Pfam" id="PF04341">
    <property type="entry name" value="DUF485"/>
    <property type="match status" value="1"/>
</dbReference>
<dbReference type="RefSeq" id="WP_087740353.1">
    <property type="nucleotide sequence ID" value="NZ_CYGY02000175.1"/>
</dbReference>
<evidence type="ECO:0008006" key="4">
    <source>
        <dbReference type="Google" id="ProtNLM"/>
    </source>
</evidence>
<keyword evidence="1" id="KW-0472">Membrane</keyword>
<evidence type="ECO:0000256" key="1">
    <source>
        <dbReference type="SAM" id="Phobius"/>
    </source>
</evidence>
<comment type="caution">
    <text evidence="2">The sequence shown here is derived from an EMBL/GenBank/DDBJ whole genome shotgun (WGS) entry which is preliminary data.</text>
</comment>
<keyword evidence="3" id="KW-1185">Reference proteome</keyword>
<proteinExistence type="predicted"/>
<dbReference type="InterPro" id="IPR052959">
    <property type="entry name" value="Inner_membrane_assoc"/>
</dbReference>
<evidence type="ECO:0000313" key="2">
    <source>
        <dbReference type="EMBL" id="SIT52051.1"/>
    </source>
</evidence>
<dbReference type="EMBL" id="CYGY02000175">
    <property type="protein sequence ID" value="SIT52051.1"/>
    <property type="molecule type" value="Genomic_DNA"/>
</dbReference>
<evidence type="ECO:0000313" key="3">
    <source>
        <dbReference type="Proteomes" id="UP000195569"/>
    </source>
</evidence>